<dbReference type="PANTHER" id="PTHR35889:SF3">
    <property type="entry name" value="F-BOX DOMAIN-CONTAINING PROTEIN"/>
    <property type="match status" value="1"/>
</dbReference>
<dbReference type="InterPro" id="IPR011429">
    <property type="entry name" value="Cyt_c_Planctomycete-type"/>
</dbReference>
<dbReference type="SUPFAM" id="SSF46626">
    <property type="entry name" value="Cytochrome c"/>
    <property type="match status" value="1"/>
</dbReference>
<feature type="domain" description="Cytochrome c" evidence="6">
    <location>
        <begin position="18"/>
        <end position="108"/>
    </location>
</feature>
<reference evidence="7 8" key="1">
    <citation type="submission" date="2020-08" db="EMBL/GenBank/DDBJ databases">
        <title>Genomic Encyclopedia of Type Strains, Phase IV (KMG-IV): sequencing the most valuable type-strain genomes for metagenomic binning, comparative biology and taxonomic classification.</title>
        <authorList>
            <person name="Goeker M."/>
        </authorList>
    </citation>
    <scope>NUCLEOTIDE SEQUENCE [LARGE SCALE GENOMIC DNA]</scope>
    <source>
        <strain evidence="7 8">DSM 12251</strain>
    </source>
</reference>
<dbReference type="Pfam" id="PF07583">
    <property type="entry name" value="PSCyt2"/>
    <property type="match status" value="1"/>
</dbReference>
<accession>A0A7W7YHF7</accession>
<evidence type="ECO:0000256" key="2">
    <source>
        <dbReference type="ARBA" id="ARBA00022723"/>
    </source>
</evidence>
<evidence type="ECO:0000256" key="1">
    <source>
        <dbReference type="ARBA" id="ARBA00022617"/>
    </source>
</evidence>
<evidence type="ECO:0000259" key="6">
    <source>
        <dbReference type="PROSITE" id="PS51007"/>
    </source>
</evidence>
<protein>
    <recommendedName>
        <fullName evidence="6">Cytochrome c domain-containing protein</fullName>
    </recommendedName>
</protein>
<dbReference type="PANTHER" id="PTHR35889">
    <property type="entry name" value="CYCLOINULO-OLIGOSACCHARIDE FRUCTANOTRANSFERASE-RELATED"/>
    <property type="match status" value="1"/>
</dbReference>
<dbReference type="AlphaFoldDB" id="A0A7W7YHF7"/>
<sequence length="1030" mass="115369">MLRFSLFILAFSSAQAVDFVADIQPIFEQRCYGCHGSNKQEAAFRLDHKPSALKGGDFGLAIKPRHSADSILVHAIEGRNPKMKMPRKGDPLSPEEIGKIKAWIDAGAEWPDSASVSLETKVDHWAFKAPIKPALPAAIHPVDAFIKQRLTREGLKPSPEAAPETLIRRVSLDLTGLPPTPEEVTAFVQDFKSSPKAYERMIEKLLSSPHYGERWGRHWLDAARYADSNGYEKDPMRHIWFYRDWVISAFNRDLPYDQFIIEQLAGDQLPKATQDQIVATGFLRNSMINEEGGVDPEQFRMEAMFDRMDTIGKSILGLTIGCTQCHNHKYDPISQVEYYQMFAFLNNDNEPWRVVYTSSEQMQRAQVLQSIQDLENKLKHEHADWPQRLEQWAAQVKGNQPAWTTLKFEDDPSGGEKAIRQKDGSILAQGYAPTKSHVKFVVDLKGLERSTSIPERSVDTPVRRPEESVAPTRTITAFRLELLNDPNLPAYGPGRSIKGMAALTEFTAEIKVGDKLTPLKFIKATADYGEPENTPLVPYARDKEADKDNRVTGPVTYAIDGDAKTAWGIDAGPGRRNVPRKAVFVLGKPLVVTPSMELTVGLSMKHGGWNSDDLQTMNLGRYRICATDAPDATADPLPPSVRAWVEKKEDATMKDAAIPSPVFAFFRSTLLEWKSVNDEIETLWKQHPEGTTTLVLDGRDEPRMTNLLKRGDFLKPGEQVTAGVPAMLNNPLPQDADGSRLTFARWMVSRQSPTTARAWVNRVWQAYFGIGLVDTPEDFGLQGSLPSHPELLDWLAAEFMDKGWSNKDLHRLILTSATYRQESKVTPALLEKDPYNRLLARGPRFRVEGEVVRDIQLAVSGLLNPQLGGRSVMPPAPEYLFEKPVSYAPFPWKIEGDNQKYRRSVYVFRRRSTPFPFLGTFDVPNGETACVKRARSNTPLQALMTLNETLSMEAAQHLAQRMEKAGAGDDAKAISHGFTLCTSRPPTVKEAALLTDLLKRQRQIKAADEAPPMVVVARVLLNLDETITKE</sequence>
<evidence type="ECO:0000313" key="8">
    <source>
        <dbReference type="Proteomes" id="UP000534294"/>
    </source>
</evidence>
<comment type="caution">
    <text evidence="7">The sequence shown here is derived from an EMBL/GenBank/DDBJ whole genome shotgun (WGS) entry which is preliminary data.</text>
</comment>
<dbReference type="Gene3D" id="1.10.760.10">
    <property type="entry name" value="Cytochrome c-like domain"/>
    <property type="match status" value="1"/>
</dbReference>
<dbReference type="EMBL" id="JACHIF010000001">
    <property type="protein sequence ID" value="MBB5036263.1"/>
    <property type="molecule type" value="Genomic_DNA"/>
</dbReference>
<organism evidence="7 8">
    <name type="scientific">Prosthecobacter dejongeii</name>
    <dbReference type="NCBI Taxonomy" id="48465"/>
    <lineage>
        <taxon>Bacteria</taxon>
        <taxon>Pseudomonadati</taxon>
        <taxon>Verrucomicrobiota</taxon>
        <taxon>Verrucomicrobiia</taxon>
        <taxon>Verrucomicrobiales</taxon>
        <taxon>Verrucomicrobiaceae</taxon>
        <taxon>Prosthecobacter</taxon>
    </lineage>
</organism>
<dbReference type="GO" id="GO:0009055">
    <property type="term" value="F:electron transfer activity"/>
    <property type="evidence" value="ECO:0007669"/>
    <property type="project" value="InterPro"/>
</dbReference>
<dbReference type="GO" id="GO:0020037">
    <property type="term" value="F:heme binding"/>
    <property type="evidence" value="ECO:0007669"/>
    <property type="project" value="InterPro"/>
</dbReference>
<gene>
    <name evidence="7" type="ORF">HNQ64_000497</name>
</gene>
<dbReference type="InterPro" id="IPR036909">
    <property type="entry name" value="Cyt_c-like_dom_sf"/>
</dbReference>
<dbReference type="RefSeq" id="WP_184204893.1">
    <property type="nucleotide sequence ID" value="NZ_JACHIF010000001.1"/>
</dbReference>
<name>A0A7W7YHF7_9BACT</name>
<evidence type="ECO:0000313" key="7">
    <source>
        <dbReference type="EMBL" id="MBB5036263.1"/>
    </source>
</evidence>
<dbReference type="Proteomes" id="UP000534294">
    <property type="component" value="Unassembled WGS sequence"/>
</dbReference>
<dbReference type="PROSITE" id="PS51007">
    <property type="entry name" value="CYTC"/>
    <property type="match status" value="1"/>
</dbReference>
<dbReference type="InterPro" id="IPR009056">
    <property type="entry name" value="Cyt_c-like_dom"/>
</dbReference>
<evidence type="ECO:0000256" key="3">
    <source>
        <dbReference type="ARBA" id="ARBA00023004"/>
    </source>
</evidence>
<keyword evidence="1 4" id="KW-0349">Heme</keyword>
<dbReference type="Pfam" id="PF07635">
    <property type="entry name" value="PSCyt1"/>
    <property type="match status" value="1"/>
</dbReference>
<dbReference type="InterPro" id="IPR011444">
    <property type="entry name" value="DUF1549"/>
</dbReference>
<dbReference type="InterPro" id="IPR022655">
    <property type="entry name" value="DUF1553"/>
</dbReference>
<proteinExistence type="predicted"/>
<evidence type="ECO:0000256" key="4">
    <source>
        <dbReference type="PROSITE-ProRule" id="PRU00433"/>
    </source>
</evidence>
<evidence type="ECO:0000256" key="5">
    <source>
        <dbReference type="SAM" id="SignalP"/>
    </source>
</evidence>
<feature type="chain" id="PRO_5030730613" description="Cytochrome c domain-containing protein" evidence="5">
    <location>
        <begin position="17"/>
        <end position="1030"/>
    </location>
</feature>
<dbReference type="Pfam" id="PF07587">
    <property type="entry name" value="PSD1"/>
    <property type="match status" value="1"/>
</dbReference>
<feature type="signal peptide" evidence="5">
    <location>
        <begin position="1"/>
        <end position="16"/>
    </location>
</feature>
<keyword evidence="3 4" id="KW-0408">Iron</keyword>
<keyword evidence="5" id="KW-0732">Signal</keyword>
<dbReference type="GO" id="GO:0046872">
    <property type="term" value="F:metal ion binding"/>
    <property type="evidence" value="ECO:0007669"/>
    <property type="project" value="UniProtKB-KW"/>
</dbReference>
<keyword evidence="8" id="KW-1185">Reference proteome</keyword>
<keyword evidence="2 4" id="KW-0479">Metal-binding</keyword>